<dbReference type="PROSITE" id="PS50249">
    <property type="entry name" value="MPN"/>
    <property type="match status" value="1"/>
</dbReference>
<evidence type="ECO:0000256" key="1">
    <source>
        <dbReference type="ARBA" id="ARBA00022670"/>
    </source>
</evidence>
<dbReference type="GO" id="GO:0008237">
    <property type="term" value="F:metallopeptidase activity"/>
    <property type="evidence" value="ECO:0007669"/>
    <property type="project" value="UniProtKB-KW"/>
</dbReference>
<dbReference type="NCBIfam" id="TIGR00608">
    <property type="entry name" value="radc"/>
    <property type="match status" value="1"/>
</dbReference>
<evidence type="ECO:0000256" key="2">
    <source>
        <dbReference type="ARBA" id="ARBA00022723"/>
    </source>
</evidence>
<reference evidence="7" key="1">
    <citation type="journal article" date="2015" name="Proc. Natl. Acad. Sci. U.S.A.">
        <title>Networks of energetic and metabolic interactions define dynamics in microbial communities.</title>
        <authorList>
            <person name="Embree M."/>
            <person name="Liu J.K."/>
            <person name="Al-Bassam M.M."/>
            <person name="Zengler K."/>
        </authorList>
    </citation>
    <scope>NUCLEOTIDE SEQUENCE</scope>
</reference>
<proteinExistence type="predicted"/>
<dbReference type="NCBIfam" id="NF000642">
    <property type="entry name" value="PRK00024.1"/>
    <property type="match status" value="1"/>
</dbReference>
<dbReference type="InterPro" id="IPR020891">
    <property type="entry name" value="UPF0758_CS"/>
</dbReference>
<name>A0A0W8F462_9ZZZZ</name>
<evidence type="ECO:0000256" key="4">
    <source>
        <dbReference type="ARBA" id="ARBA00022833"/>
    </source>
</evidence>
<keyword evidence="5" id="KW-0482">Metalloprotease</keyword>
<dbReference type="CDD" id="cd08071">
    <property type="entry name" value="MPN_DUF2466"/>
    <property type="match status" value="1"/>
</dbReference>
<dbReference type="GO" id="GO:0046872">
    <property type="term" value="F:metal ion binding"/>
    <property type="evidence" value="ECO:0007669"/>
    <property type="project" value="UniProtKB-KW"/>
</dbReference>
<dbReference type="Gene3D" id="3.40.140.10">
    <property type="entry name" value="Cytidine Deaminase, domain 2"/>
    <property type="match status" value="1"/>
</dbReference>
<dbReference type="InterPro" id="IPR001405">
    <property type="entry name" value="UPF0758"/>
</dbReference>
<dbReference type="Pfam" id="PF20582">
    <property type="entry name" value="UPF0758_N"/>
    <property type="match status" value="1"/>
</dbReference>
<dbReference type="InterPro" id="IPR037518">
    <property type="entry name" value="MPN"/>
</dbReference>
<dbReference type="EMBL" id="LNQE01001538">
    <property type="protein sequence ID" value="KUG15688.1"/>
    <property type="molecule type" value="Genomic_DNA"/>
</dbReference>
<dbReference type="PANTHER" id="PTHR30471">
    <property type="entry name" value="DNA REPAIR PROTEIN RADC"/>
    <property type="match status" value="1"/>
</dbReference>
<dbReference type="GO" id="GO:0006508">
    <property type="term" value="P:proteolysis"/>
    <property type="evidence" value="ECO:0007669"/>
    <property type="project" value="UniProtKB-KW"/>
</dbReference>
<keyword evidence="3" id="KW-0378">Hydrolase</keyword>
<dbReference type="InterPro" id="IPR046778">
    <property type="entry name" value="UPF0758_N"/>
</dbReference>
<dbReference type="InterPro" id="IPR025657">
    <property type="entry name" value="RadC_JAB"/>
</dbReference>
<evidence type="ECO:0000256" key="5">
    <source>
        <dbReference type="ARBA" id="ARBA00023049"/>
    </source>
</evidence>
<feature type="domain" description="MPN" evidence="6">
    <location>
        <begin position="104"/>
        <end position="226"/>
    </location>
</feature>
<comment type="caution">
    <text evidence="7">The sequence shown here is derived from an EMBL/GenBank/DDBJ whole genome shotgun (WGS) entry which is preliminary data.</text>
</comment>
<evidence type="ECO:0000256" key="3">
    <source>
        <dbReference type="ARBA" id="ARBA00022801"/>
    </source>
</evidence>
<sequence length="226" mass="24856">MRTGTMKRMQEMPEHDRPREKILKKGVTCLTDQELIAAILGSGGPGRDVRDLSREIAGCIRENPDTIGYQDLAGIRGMGPAKSSQIIACLELARRTYQTNGRKPKIATPADILPLVSFLNGKKQEHFICITLNGAHEVLQVRTITMGLLNHSLVHPREVFADAITDRAAAIICVHNHPSGTLEPSREDLAITRQLADAGTILGIRLLDHLIVTDTGYLSLKERDLI</sequence>
<dbReference type="Pfam" id="PF04002">
    <property type="entry name" value="RadC"/>
    <property type="match status" value="1"/>
</dbReference>
<keyword evidence="4" id="KW-0862">Zinc</keyword>
<keyword evidence="2" id="KW-0479">Metal-binding</keyword>
<keyword evidence="1" id="KW-0645">Protease</keyword>
<protein>
    <submittedName>
        <fullName evidence="7">Dna repair protein radc</fullName>
    </submittedName>
</protein>
<accession>A0A0W8F462</accession>
<dbReference type="PROSITE" id="PS01302">
    <property type="entry name" value="UPF0758"/>
    <property type="match status" value="1"/>
</dbReference>
<dbReference type="PANTHER" id="PTHR30471:SF3">
    <property type="entry name" value="UPF0758 PROTEIN YEES-RELATED"/>
    <property type="match status" value="1"/>
</dbReference>
<evidence type="ECO:0000259" key="6">
    <source>
        <dbReference type="PROSITE" id="PS50249"/>
    </source>
</evidence>
<dbReference type="AlphaFoldDB" id="A0A0W8F462"/>
<organism evidence="7">
    <name type="scientific">hydrocarbon metagenome</name>
    <dbReference type="NCBI Taxonomy" id="938273"/>
    <lineage>
        <taxon>unclassified sequences</taxon>
        <taxon>metagenomes</taxon>
        <taxon>ecological metagenomes</taxon>
    </lineage>
</organism>
<evidence type="ECO:0000313" key="7">
    <source>
        <dbReference type="EMBL" id="KUG15688.1"/>
    </source>
</evidence>
<gene>
    <name evidence="7" type="ORF">ASZ90_014653</name>
</gene>